<gene>
    <name evidence="2" type="ORF">ENS64_10350</name>
</gene>
<evidence type="ECO:0000313" key="2">
    <source>
        <dbReference type="EMBL" id="HGT39648.1"/>
    </source>
</evidence>
<proteinExistence type="predicted"/>
<dbReference type="Pfam" id="PF01266">
    <property type="entry name" value="DAO"/>
    <property type="match status" value="1"/>
</dbReference>
<dbReference type="Gene3D" id="3.50.50.60">
    <property type="entry name" value="FAD/NAD(P)-binding domain"/>
    <property type="match status" value="1"/>
</dbReference>
<comment type="caution">
    <text evidence="2">The sequence shown here is derived from an EMBL/GenBank/DDBJ whole genome shotgun (WGS) entry which is preliminary data.</text>
</comment>
<dbReference type="AlphaFoldDB" id="A0A7C4QRK3"/>
<name>A0A7C4QRK3_9PLAN</name>
<organism evidence="2">
    <name type="scientific">Schlesneria paludicola</name>
    <dbReference type="NCBI Taxonomy" id="360056"/>
    <lineage>
        <taxon>Bacteria</taxon>
        <taxon>Pseudomonadati</taxon>
        <taxon>Planctomycetota</taxon>
        <taxon>Planctomycetia</taxon>
        <taxon>Planctomycetales</taxon>
        <taxon>Planctomycetaceae</taxon>
        <taxon>Schlesneria</taxon>
    </lineage>
</organism>
<evidence type="ECO:0000259" key="1">
    <source>
        <dbReference type="Pfam" id="PF01266"/>
    </source>
</evidence>
<dbReference type="Gene3D" id="3.30.9.10">
    <property type="entry name" value="D-Amino Acid Oxidase, subunit A, domain 2"/>
    <property type="match status" value="1"/>
</dbReference>
<protein>
    <submittedName>
        <fullName evidence="2">FAD-dependent oxidoreductase</fullName>
    </submittedName>
</protein>
<dbReference type="InterPro" id="IPR036188">
    <property type="entry name" value="FAD/NAD-bd_sf"/>
</dbReference>
<dbReference type="SUPFAM" id="SSF51905">
    <property type="entry name" value="FAD/NAD(P)-binding domain"/>
    <property type="match status" value="1"/>
</dbReference>
<dbReference type="EMBL" id="DSVQ01000012">
    <property type="protein sequence ID" value="HGT39648.1"/>
    <property type="molecule type" value="Genomic_DNA"/>
</dbReference>
<sequence length="412" mass="44322">MRLDAVILGGGVAGLWLLDRLSRRGCHVVLLEAHALGAGQTIASQGIIHGGLKYTLQGLLTPSARSVRSMPAVWRNSLLGRSAPNLTRTRLRSECCFLWRTDSLTAWAGMWGARLGLHVKPEPLPPEERPAVLAGVPGMVARLAEQVICPASFLEDLLDQYRDRILLIDGPDGVRFRLHTPGDIDAVCITAPGGHGSLTLRPRYVVFTAGAGNAHLRRLAGLDDSTMQRRPLHMTLMRGELPAFCGHCLDGARTRVTITSAAAADGSTVWQVGGQVAEDGVTLSPRELTQHVQSELAQVLPSLPLAGLHWSTYRIDRAEAATANGGRPETLQVLCAGNVTTGWPTKLALAPALADEIAARISADASSKLFHPGPLADWPRPAVARLPWEEPQREWWTLTGPNGQGLPQRRAA</sequence>
<dbReference type="InterPro" id="IPR006076">
    <property type="entry name" value="FAD-dep_OxRdtase"/>
</dbReference>
<accession>A0A7C4QRK3</accession>
<feature type="domain" description="FAD dependent oxidoreductase" evidence="1">
    <location>
        <begin position="4"/>
        <end position="315"/>
    </location>
</feature>
<reference evidence="2" key="1">
    <citation type="journal article" date="2020" name="mSystems">
        <title>Genome- and Community-Level Interaction Insights into Carbon Utilization and Element Cycling Functions of Hydrothermarchaeota in Hydrothermal Sediment.</title>
        <authorList>
            <person name="Zhou Z."/>
            <person name="Liu Y."/>
            <person name="Xu W."/>
            <person name="Pan J."/>
            <person name="Luo Z.H."/>
            <person name="Li M."/>
        </authorList>
    </citation>
    <scope>NUCLEOTIDE SEQUENCE [LARGE SCALE GENOMIC DNA]</scope>
    <source>
        <strain evidence="2">SpSt-508</strain>
    </source>
</reference>